<dbReference type="Proteomes" id="UP000625574">
    <property type="component" value="Unassembled WGS sequence"/>
</dbReference>
<feature type="transmembrane region" description="Helical" evidence="1">
    <location>
        <begin position="30"/>
        <end position="50"/>
    </location>
</feature>
<keyword evidence="1" id="KW-0812">Transmembrane</keyword>
<feature type="transmembrane region" description="Helical" evidence="1">
    <location>
        <begin position="6"/>
        <end position="23"/>
    </location>
</feature>
<organism evidence="2 3">
    <name type="scientific">Corynebacterium marambiense</name>
    <dbReference type="NCBI Taxonomy" id="2765364"/>
    <lineage>
        <taxon>Bacteria</taxon>
        <taxon>Bacillati</taxon>
        <taxon>Actinomycetota</taxon>
        <taxon>Actinomycetes</taxon>
        <taxon>Mycobacteriales</taxon>
        <taxon>Corynebacteriaceae</taxon>
        <taxon>Corynebacterium</taxon>
    </lineage>
</organism>
<proteinExistence type="predicted"/>
<dbReference type="EMBL" id="JAEIOT010000005">
    <property type="protein sequence ID" value="MBI9000093.1"/>
    <property type="molecule type" value="Genomic_DNA"/>
</dbReference>
<evidence type="ECO:0000313" key="2">
    <source>
        <dbReference type="EMBL" id="MBI9000093.1"/>
    </source>
</evidence>
<gene>
    <name evidence="2" type="ORF">JDV76_03790</name>
</gene>
<reference evidence="2 3" key="1">
    <citation type="submission" date="2020-12" db="EMBL/GenBank/DDBJ databases">
        <title>Genome public.</title>
        <authorList>
            <person name="Sun Q."/>
        </authorList>
    </citation>
    <scope>NUCLEOTIDE SEQUENCE [LARGE SCALE GENOMIC DNA]</scope>
    <source>
        <strain evidence="2 3">CCM 8864</strain>
    </source>
</reference>
<feature type="transmembrane region" description="Helical" evidence="1">
    <location>
        <begin position="56"/>
        <end position="73"/>
    </location>
</feature>
<name>A0ABS0VXJ3_9CORY</name>
<dbReference type="RefSeq" id="WP_198735554.1">
    <property type="nucleotide sequence ID" value="NZ_JAEIOT010000005.1"/>
</dbReference>
<sequence>MFGATVTFTVLAICTAVAGFFTWERNKGLSFLLGGATIVLSSIALILAFVGAVVGFFKFLPILLLLVGCYILYRRLGSAR</sequence>
<evidence type="ECO:0000256" key="1">
    <source>
        <dbReference type="SAM" id="Phobius"/>
    </source>
</evidence>
<keyword evidence="3" id="KW-1185">Reference proteome</keyword>
<evidence type="ECO:0008006" key="4">
    <source>
        <dbReference type="Google" id="ProtNLM"/>
    </source>
</evidence>
<protein>
    <recommendedName>
        <fullName evidence="4">Secreted protein</fullName>
    </recommendedName>
</protein>
<evidence type="ECO:0000313" key="3">
    <source>
        <dbReference type="Proteomes" id="UP000625574"/>
    </source>
</evidence>
<accession>A0ABS0VXJ3</accession>
<comment type="caution">
    <text evidence="2">The sequence shown here is derived from an EMBL/GenBank/DDBJ whole genome shotgun (WGS) entry which is preliminary data.</text>
</comment>
<keyword evidence="1" id="KW-0472">Membrane</keyword>
<keyword evidence="1" id="KW-1133">Transmembrane helix</keyword>